<feature type="signal peptide" evidence="1">
    <location>
        <begin position="1"/>
        <end position="20"/>
    </location>
</feature>
<protein>
    <submittedName>
        <fullName evidence="2">Uncharacterized protein</fullName>
    </submittedName>
</protein>
<keyword evidence="3" id="KW-1185">Reference proteome</keyword>
<dbReference type="Proteomes" id="UP001304461">
    <property type="component" value="Unassembled WGS sequence"/>
</dbReference>
<sequence>MPTSFALMLLALLDATPRLAEAQQQSGELSPREEFMVMVGVGSGYMSALCNLEKDGYISTATRAKLAKEQLAVIGGDPSTKDDLEGVLAGMKGVEEDSSLCPSQVLPPRRQ</sequence>
<name>A0ABU5RQC9_9CYAN</name>
<accession>A0ABU5RQC9</accession>
<evidence type="ECO:0000256" key="1">
    <source>
        <dbReference type="SAM" id="SignalP"/>
    </source>
</evidence>
<feature type="chain" id="PRO_5047337835" evidence="1">
    <location>
        <begin position="21"/>
        <end position="111"/>
    </location>
</feature>
<proteinExistence type="predicted"/>
<evidence type="ECO:0000313" key="2">
    <source>
        <dbReference type="EMBL" id="MEA5389963.1"/>
    </source>
</evidence>
<dbReference type="RefSeq" id="WP_323304088.1">
    <property type="nucleotide sequence ID" value="NZ_JAYGHX010000001.1"/>
</dbReference>
<dbReference type="EMBL" id="JAYGHX010000001">
    <property type="protein sequence ID" value="MEA5389963.1"/>
    <property type="molecule type" value="Genomic_DNA"/>
</dbReference>
<comment type="caution">
    <text evidence="2">The sequence shown here is derived from an EMBL/GenBank/DDBJ whole genome shotgun (WGS) entry which is preliminary data.</text>
</comment>
<organism evidence="2 3">
    <name type="scientific">Cyanobium gracile UHCC 0139</name>
    <dbReference type="NCBI Taxonomy" id="3110308"/>
    <lineage>
        <taxon>Bacteria</taxon>
        <taxon>Bacillati</taxon>
        <taxon>Cyanobacteriota</taxon>
        <taxon>Cyanophyceae</taxon>
        <taxon>Synechococcales</taxon>
        <taxon>Prochlorococcaceae</taxon>
        <taxon>Cyanobium</taxon>
    </lineage>
</organism>
<keyword evidence="1" id="KW-0732">Signal</keyword>
<evidence type="ECO:0000313" key="3">
    <source>
        <dbReference type="Proteomes" id="UP001304461"/>
    </source>
</evidence>
<gene>
    <name evidence="2" type="ORF">VB738_01690</name>
</gene>
<reference evidence="2 3" key="1">
    <citation type="submission" date="2023-12" db="EMBL/GenBank/DDBJ databases">
        <title>Baltic Sea Cyanobacteria.</title>
        <authorList>
            <person name="Delbaje E."/>
            <person name="Fewer D.P."/>
            <person name="Shishido T.K."/>
        </authorList>
    </citation>
    <scope>NUCLEOTIDE SEQUENCE [LARGE SCALE GENOMIC DNA]</scope>
    <source>
        <strain evidence="2 3">UHCC 0139</strain>
    </source>
</reference>